<evidence type="ECO:0000313" key="1">
    <source>
        <dbReference type="EMBL" id="RRT54611.1"/>
    </source>
</evidence>
<name>A0A426YSF9_ENSVE</name>
<reference evidence="1 2" key="1">
    <citation type="journal article" date="2014" name="Agronomy (Basel)">
        <title>A Draft Genome Sequence for Ensete ventricosum, the Drought-Tolerant Tree Against Hunger.</title>
        <authorList>
            <person name="Harrison J."/>
            <person name="Moore K.A."/>
            <person name="Paszkiewicz K."/>
            <person name="Jones T."/>
            <person name="Grant M."/>
            <person name="Ambacheew D."/>
            <person name="Muzemil S."/>
            <person name="Studholme D.J."/>
        </authorList>
    </citation>
    <scope>NUCLEOTIDE SEQUENCE [LARGE SCALE GENOMIC DNA]</scope>
</reference>
<dbReference type="Proteomes" id="UP000287651">
    <property type="component" value="Unassembled WGS sequence"/>
</dbReference>
<dbReference type="AlphaFoldDB" id="A0A426YSF9"/>
<dbReference type="EMBL" id="AMZH03010507">
    <property type="protein sequence ID" value="RRT54611.1"/>
    <property type="molecule type" value="Genomic_DNA"/>
</dbReference>
<protein>
    <submittedName>
        <fullName evidence="1">Uncharacterized protein</fullName>
    </submittedName>
</protein>
<organism evidence="1 2">
    <name type="scientific">Ensete ventricosum</name>
    <name type="common">Abyssinian banana</name>
    <name type="synonym">Musa ensete</name>
    <dbReference type="NCBI Taxonomy" id="4639"/>
    <lineage>
        <taxon>Eukaryota</taxon>
        <taxon>Viridiplantae</taxon>
        <taxon>Streptophyta</taxon>
        <taxon>Embryophyta</taxon>
        <taxon>Tracheophyta</taxon>
        <taxon>Spermatophyta</taxon>
        <taxon>Magnoliopsida</taxon>
        <taxon>Liliopsida</taxon>
        <taxon>Zingiberales</taxon>
        <taxon>Musaceae</taxon>
        <taxon>Ensete</taxon>
    </lineage>
</organism>
<proteinExistence type="predicted"/>
<sequence>MRRRGAARRCGRKIPSATNDKAKTIIARPHPLSLLLVVLVKKREPCAGRRKDSSTVSASRGKAYEEQGCPCRVKLTGVPRN</sequence>
<comment type="caution">
    <text evidence="1">The sequence shown here is derived from an EMBL/GenBank/DDBJ whole genome shotgun (WGS) entry which is preliminary data.</text>
</comment>
<accession>A0A426YSF9</accession>
<gene>
    <name evidence="1" type="ORF">B296_00037872</name>
</gene>
<evidence type="ECO:0000313" key="2">
    <source>
        <dbReference type="Proteomes" id="UP000287651"/>
    </source>
</evidence>